<evidence type="ECO:0000313" key="3">
    <source>
        <dbReference type="Proteomes" id="UP001500618"/>
    </source>
</evidence>
<evidence type="ECO:0000256" key="1">
    <source>
        <dbReference type="SAM" id="MobiDB-lite"/>
    </source>
</evidence>
<keyword evidence="3" id="KW-1185">Reference proteome</keyword>
<sequence>MCNDNAPTDTDQVCEFCRWDRPRFQMPDGRLAGFEVVSVCAEPACSIPIHRGLFHLCGDYPGSNRGCGRFFCPAHLYVGLPYGSQQCGHCNAQPVVDLADTNQRQRVADASGVPAHLLAPAGTVPPLPPLPEGGRLRPSAAA</sequence>
<evidence type="ECO:0000313" key="2">
    <source>
        <dbReference type="EMBL" id="GAA1707733.1"/>
    </source>
</evidence>
<feature type="region of interest" description="Disordered" evidence="1">
    <location>
        <begin position="119"/>
        <end position="142"/>
    </location>
</feature>
<proteinExistence type="predicted"/>
<protein>
    <submittedName>
        <fullName evidence="2">Uncharacterized protein</fullName>
    </submittedName>
</protein>
<dbReference type="EMBL" id="BAAANY010000032">
    <property type="protein sequence ID" value="GAA1707733.1"/>
    <property type="molecule type" value="Genomic_DNA"/>
</dbReference>
<comment type="caution">
    <text evidence="2">The sequence shown here is derived from an EMBL/GenBank/DDBJ whole genome shotgun (WGS) entry which is preliminary data.</text>
</comment>
<organism evidence="2 3">
    <name type="scientific">Fodinicola feengrottensis</name>
    <dbReference type="NCBI Taxonomy" id="435914"/>
    <lineage>
        <taxon>Bacteria</taxon>
        <taxon>Bacillati</taxon>
        <taxon>Actinomycetota</taxon>
        <taxon>Actinomycetes</taxon>
        <taxon>Mycobacteriales</taxon>
        <taxon>Fodinicola</taxon>
    </lineage>
</organism>
<gene>
    <name evidence="2" type="ORF">GCM10009765_66530</name>
</gene>
<name>A0ABP4ULB3_9ACTN</name>
<reference evidence="3" key="1">
    <citation type="journal article" date="2019" name="Int. J. Syst. Evol. Microbiol.">
        <title>The Global Catalogue of Microorganisms (GCM) 10K type strain sequencing project: providing services to taxonomists for standard genome sequencing and annotation.</title>
        <authorList>
            <consortium name="The Broad Institute Genomics Platform"/>
            <consortium name="The Broad Institute Genome Sequencing Center for Infectious Disease"/>
            <person name="Wu L."/>
            <person name="Ma J."/>
        </authorList>
    </citation>
    <scope>NUCLEOTIDE SEQUENCE [LARGE SCALE GENOMIC DNA]</scope>
    <source>
        <strain evidence="3">JCM 14718</strain>
    </source>
</reference>
<dbReference type="Proteomes" id="UP001500618">
    <property type="component" value="Unassembled WGS sequence"/>
</dbReference>
<accession>A0ABP4ULB3</accession>
<feature type="compositionally biased region" description="Low complexity" evidence="1">
    <location>
        <begin position="132"/>
        <end position="142"/>
    </location>
</feature>